<feature type="domain" description="Major facilitator superfamily (MFS) profile" evidence="8">
    <location>
        <begin position="1"/>
        <end position="306"/>
    </location>
</feature>
<comment type="caution">
    <text evidence="9">The sequence shown here is derived from an EMBL/GenBank/DDBJ whole genome shotgun (WGS) entry which is preliminary data.</text>
</comment>
<accession>A0A1V4ER97</accession>
<dbReference type="GO" id="GO:0022857">
    <property type="term" value="F:transmembrane transporter activity"/>
    <property type="evidence" value="ECO:0007669"/>
    <property type="project" value="InterPro"/>
</dbReference>
<feature type="transmembrane region" description="Helical" evidence="7">
    <location>
        <begin position="207"/>
        <end position="231"/>
    </location>
</feature>
<evidence type="ECO:0000259" key="8">
    <source>
        <dbReference type="PROSITE" id="PS50850"/>
    </source>
</evidence>
<dbReference type="InterPro" id="IPR011701">
    <property type="entry name" value="MFS"/>
</dbReference>
<keyword evidence="3" id="KW-1003">Cell membrane</keyword>
<dbReference type="InterPro" id="IPR020846">
    <property type="entry name" value="MFS_dom"/>
</dbReference>
<evidence type="ECO:0000256" key="3">
    <source>
        <dbReference type="ARBA" id="ARBA00022475"/>
    </source>
</evidence>
<evidence type="ECO:0000256" key="1">
    <source>
        <dbReference type="ARBA" id="ARBA00004651"/>
    </source>
</evidence>
<keyword evidence="10" id="KW-1185">Reference proteome</keyword>
<keyword evidence="4 7" id="KW-0812">Transmembrane</keyword>
<feature type="transmembrane region" description="Helical" evidence="7">
    <location>
        <begin position="147"/>
        <end position="169"/>
    </location>
</feature>
<sequence>MLGPSVGGTILSMVSWRFIFFINLPIVAVALFGCLRLKPIVQEKRQYIHLNVAGNVLLSFSILSLLLSLSAIGDATLVATLLFLLFALLMGGFTLRELRISSPILNLKLFRNRQFALAMLAVFFFGGATSIGFIVPPYFLETVRHLSAWQSGLVNLSAPLGLMGFSRLSGKRLGQVGAKRLMGIGLTVMVVAYGVLSQMGVTWSPLLIASLLFVYGAGAGIFVPANLSAIMGAVGRETQGTIGAVQRMVQNLGIAIDTAIAVVLIRMHSGVGSEGLMVGFRAAWGYAAGTLGLTLLLFAWLAIKVRLRQRV</sequence>
<keyword evidence="5 7" id="KW-1133">Transmembrane helix</keyword>
<feature type="transmembrane region" description="Helical" evidence="7">
    <location>
        <begin position="14"/>
        <end position="35"/>
    </location>
</feature>
<gene>
    <name evidence="9" type="ORF">B2M26_12100</name>
</gene>
<evidence type="ECO:0000256" key="2">
    <source>
        <dbReference type="ARBA" id="ARBA00022448"/>
    </source>
</evidence>
<evidence type="ECO:0000256" key="6">
    <source>
        <dbReference type="ARBA" id="ARBA00023136"/>
    </source>
</evidence>
<feature type="transmembrane region" description="Helical" evidence="7">
    <location>
        <begin position="181"/>
        <end position="201"/>
    </location>
</feature>
<dbReference type="AlphaFoldDB" id="A0A1V4ER97"/>
<protein>
    <recommendedName>
        <fullName evidence="8">Major facilitator superfamily (MFS) profile domain-containing protein</fullName>
    </recommendedName>
</protein>
<evidence type="ECO:0000256" key="7">
    <source>
        <dbReference type="SAM" id="Phobius"/>
    </source>
</evidence>
<feature type="transmembrane region" description="Helical" evidence="7">
    <location>
        <begin position="283"/>
        <end position="303"/>
    </location>
</feature>
<dbReference type="PANTHER" id="PTHR42718">
    <property type="entry name" value="MAJOR FACILITATOR SUPERFAMILY MULTIDRUG TRANSPORTER MFSC"/>
    <property type="match status" value="1"/>
</dbReference>
<dbReference type="PROSITE" id="PS50850">
    <property type="entry name" value="MFS"/>
    <property type="match status" value="1"/>
</dbReference>
<dbReference type="Pfam" id="PF07690">
    <property type="entry name" value="MFS_1"/>
    <property type="match status" value="1"/>
</dbReference>
<keyword evidence="6 7" id="KW-0472">Membrane</keyword>
<dbReference type="GO" id="GO:0005886">
    <property type="term" value="C:plasma membrane"/>
    <property type="evidence" value="ECO:0007669"/>
    <property type="project" value="UniProtKB-SubCell"/>
</dbReference>
<feature type="transmembrane region" description="Helical" evidence="7">
    <location>
        <begin position="47"/>
        <end position="69"/>
    </location>
</feature>
<evidence type="ECO:0000256" key="5">
    <source>
        <dbReference type="ARBA" id="ARBA00022989"/>
    </source>
</evidence>
<dbReference type="Proteomes" id="UP000190229">
    <property type="component" value="Unassembled WGS sequence"/>
</dbReference>
<proteinExistence type="predicted"/>
<comment type="subcellular location">
    <subcellularLocation>
        <location evidence="1">Cell membrane</location>
        <topology evidence="1">Multi-pass membrane protein</topology>
    </subcellularLocation>
</comment>
<dbReference type="EMBL" id="MWPS01000033">
    <property type="protein sequence ID" value="OPG15421.1"/>
    <property type="molecule type" value="Genomic_DNA"/>
</dbReference>
<keyword evidence="2" id="KW-0813">Transport</keyword>
<evidence type="ECO:0000256" key="4">
    <source>
        <dbReference type="ARBA" id="ARBA00022692"/>
    </source>
</evidence>
<reference evidence="9 10" key="1">
    <citation type="submission" date="2017-02" db="EMBL/GenBank/DDBJ databases">
        <title>Draft genome of Acidibacillus ferrooxidans Huett2.</title>
        <authorList>
            <person name="Schopf S."/>
        </authorList>
    </citation>
    <scope>NUCLEOTIDE SEQUENCE [LARGE SCALE GENOMIC DNA]</scope>
    <source>
        <strain evidence="9 10">Huett2</strain>
    </source>
</reference>
<dbReference type="Gene3D" id="1.20.1250.20">
    <property type="entry name" value="MFS general substrate transporter like domains"/>
    <property type="match status" value="1"/>
</dbReference>
<dbReference type="PANTHER" id="PTHR42718:SF46">
    <property type="entry name" value="BLR6921 PROTEIN"/>
    <property type="match status" value="1"/>
</dbReference>
<evidence type="ECO:0000313" key="10">
    <source>
        <dbReference type="Proteomes" id="UP000190229"/>
    </source>
</evidence>
<dbReference type="SUPFAM" id="SSF103473">
    <property type="entry name" value="MFS general substrate transporter"/>
    <property type="match status" value="1"/>
</dbReference>
<dbReference type="InterPro" id="IPR036259">
    <property type="entry name" value="MFS_trans_sf"/>
</dbReference>
<feature type="transmembrane region" description="Helical" evidence="7">
    <location>
        <begin position="75"/>
        <end position="95"/>
    </location>
</feature>
<evidence type="ECO:0000313" key="9">
    <source>
        <dbReference type="EMBL" id="OPG15421.1"/>
    </source>
</evidence>
<feature type="transmembrane region" description="Helical" evidence="7">
    <location>
        <begin position="252"/>
        <end position="271"/>
    </location>
</feature>
<feature type="transmembrane region" description="Helical" evidence="7">
    <location>
        <begin position="115"/>
        <end position="135"/>
    </location>
</feature>
<name>A0A1V4ER97_9BACL</name>
<organism evidence="9 10">
    <name type="scientific">Ferroacidibacillus organovorans</name>
    <dbReference type="NCBI Taxonomy" id="1765683"/>
    <lineage>
        <taxon>Bacteria</taxon>
        <taxon>Bacillati</taxon>
        <taxon>Bacillota</taxon>
        <taxon>Bacilli</taxon>
        <taxon>Bacillales</taxon>
        <taxon>Alicyclobacillaceae</taxon>
        <taxon>Ferroacidibacillus</taxon>
    </lineage>
</organism>